<reference evidence="3" key="1">
    <citation type="submission" date="2015-01" db="EMBL/GenBank/DDBJ databases">
        <authorList>
            <person name="Aksoy S."/>
            <person name="Warren W."/>
            <person name="Wilson R.K."/>
        </authorList>
    </citation>
    <scope>NUCLEOTIDE SEQUENCE [LARGE SCALE GENOMIC DNA]</scope>
    <source>
        <strain evidence="3">IAEA</strain>
    </source>
</reference>
<proteinExistence type="predicted"/>
<feature type="transmembrane region" description="Helical" evidence="1">
    <location>
        <begin position="21"/>
        <end position="41"/>
    </location>
</feature>
<keyword evidence="1" id="KW-0472">Membrane</keyword>
<dbReference type="EMBL" id="JXJN01003081">
    <property type="status" value="NOT_ANNOTATED_CDS"/>
    <property type="molecule type" value="Genomic_DNA"/>
</dbReference>
<dbReference type="Proteomes" id="UP000092460">
    <property type="component" value="Unassembled WGS sequence"/>
</dbReference>
<name>A0A1B0AT04_9MUSC</name>
<keyword evidence="1" id="KW-1133">Transmembrane helix</keyword>
<accession>A0A1B0AT04</accession>
<dbReference type="AlphaFoldDB" id="A0A1B0AT04"/>
<reference evidence="2" key="2">
    <citation type="submission" date="2020-05" db="UniProtKB">
        <authorList>
            <consortium name="EnsemblMetazoa"/>
        </authorList>
    </citation>
    <scope>IDENTIFICATION</scope>
    <source>
        <strain evidence="2">IAEA</strain>
    </source>
</reference>
<keyword evidence="1" id="KW-0812">Transmembrane</keyword>
<dbReference type="EnsemblMetazoa" id="GPPI007521-RA">
    <property type="protein sequence ID" value="GPPI007521-PA"/>
    <property type="gene ID" value="GPPI007521"/>
</dbReference>
<protein>
    <recommendedName>
        <fullName evidence="4">G-protein coupled receptors family 1 profile domain-containing protein</fullName>
    </recommendedName>
</protein>
<evidence type="ECO:0008006" key="4">
    <source>
        <dbReference type="Google" id="ProtNLM"/>
    </source>
</evidence>
<evidence type="ECO:0000256" key="1">
    <source>
        <dbReference type="SAM" id="Phobius"/>
    </source>
</evidence>
<dbReference type="VEuPathDB" id="VectorBase:GPPI007521"/>
<evidence type="ECO:0000313" key="3">
    <source>
        <dbReference type="Proteomes" id="UP000092460"/>
    </source>
</evidence>
<organism evidence="2 3">
    <name type="scientific">Glossina palpalis gambiensis</name>
    <dbReference type="NCBI Taxonomy" id="67801"/>
    <lineage>
        <taxon>Eukaryota</taxon>
        <taxon>Metazoa</taxon>
        <taxon>Ecdysozoa</taxon>
        <taxon>Arthropoda</taxon>
        <taxon>Hexapoda</taxon>
        <taxon>Insecta</taxon>
        <taxon>Pterygota</taxon>
        <taxon>Neoptera</taxon>
        <taxon>Endopterygota</taxon>
        <taxon>Diptera</taxon>
        <taxon>Brachycera</taxon>
        <taxon>Muscomorpha</taxon>
        <taxon>Hippoboscoidea</taxon>
        <taxon>Glossinidae</taxon>
        <taxon>Glossina</taxon>
    </lineage>
</organism>
<keyword evidence="3" id="KW-1185">Reference proteome</keyword>
<sequence>MCCESDPDLTTVLAIAPSIRAFILTLLLTNFLIWAVTMISYNTNLDDASCFFCILLEQNVSHIFGINSLISPRHPRLRSLRKSSINIKLLNVCCNHV</sequence>
<evidence type="ECO:0000313" key="2">
    <source>
        <dbReference type="EnsemblMetazoa" id="GPPI007521-PA"/>
    </source>
</evidence>